<reference evidence="2 3" key="1">
    <citation type="submission" date="2016-03" db="EMBL/GenBank/DDBJ databases">
        <title>Fine-scale spatial genetic structure of a fungal parasite of coffee scale insects.</title>
        <authorList>
            <person name="Jackson D."/>
            <person name="Zemenick K.A."/>
            <person name="Malloure B."/>
            <person name="Quandt C.A."/>
            <person name="James T.Y."/>
        </authorList>
    </citation>
    <scope>NUCLEOTIDE SEQUENCE [LARGE SCALE GENOMIC DNA]</scope>
    <source>
        <strain evidence="2 3">UM487</strain>
    </source>
</reference>
<dbReference type="Proteomes" id="UP000243081">
    <property type="component" value="Unassembled WGS sequence"/>
</dbReference>
<dbReference type="OrthoDB" id="2308815at2759"/>
<name>A0A179I8N6_CORDF</name>
<evidence type="ECO:0000256" key="1">
    <source>
        <dbReference type="SAM" id="MobiDB-lite"/>
    </source>
</evidence>
<feature type="region of interest" description="Disordered" evidence="1">
    <location>
        <begin position="70"/>
        <end position="91"/>
    </location>
</feature>
<protein>
    <submittedName>
        <fullName evidence="2">Uncharacterized protein</fullName>
    </submittedName>
</protein>
<keyword evidence="3" id="KW-1185">Reference proteome</keyword>
<gene>
    <name evidence="2" type="ORF">LLEC1_02311</name>
</gene>
<comment type="caution">
    <text evidence="2">The sequence shown here is derived from an EMBL/GenBank/DDBJ whole genome shotgun (WGS) entry which is preliminary data.</text>
</comment>
<evidence type="ECO:0000313" key="3">
    <source>
        <dbReference type="Proteomes" id="UP000243081"/>
    </source>
</evidence>
<proteinExistence type="predicted"/>
<dbReference type="EMBL" id="LUKN01003077">
    <property type="protein sequence ID" value="OAQ98068.1"/>
    <property type="molecule type" value="Genomic_DNA"/>
</dbReference>
<sequence length="91" mass="10133">MGAEVLALRHANSVDQISGTTLRQMRAAFPDFVDNPKYLDHWYSAAYGKDVSAVKPVVEIDGLDVSFQRASRPNGSDAPTWDFGVDKDYRK</sequence>
<accession>A0A179I8N6</accession>
<evidence type="ECO:0000313" key="2">
    <source>
        <dbReference type="EMBL" id="OAQ98068.1"/>
    </source>
</evidence>
<dbReference type="AlphaFoldDB" id="A0A179I8N6"/>
<organism evidence="2 3">
    <name type="scientific">Cordyceps confragosa</name>
    <name type="common">Lecanicillium lecanii</name>
    <dbReference type="NCBI Taxonomy" id="2714763"/>
    <lineage>
        <taxon>Eukaryota</taxon>
        <taxon>Fungi</taxon>
        <taxon>Dikarya</taxon>
        <taxon>Ascomycota</taxon>
        <taxon>Pezizomycotina</taxon>
        <taxon>Sordariomycetes</taxon>
        <taxon>Hypocreomycetidae</taxon>
        <taxon>Hypocreales</taxon>
        <taxon>Cordycipitaceae</taxon>
        <taxon>Akanthomyces</taxon>
    </lineage>
</organism>